<keyword evidence="4 6" id="KW-0378">Hydrolase</keyword>
<gene>
    <name evidence="7" type="ORF">FD06_GL001360</name>
</gene>
<dbReference type="PATRIC" id="fig|1423781.4.peg.1408"/>
<dbReference type="PANTHER" id="PTHR12994">
    <property type="entry name" value="SECERNIN"/>
    <property type="match status" value="1"/>
</dbReference>
<dbReference type="STRING" id="1423781.FD06_GL001360"/>
<dbReference type="EMBL" id="AYYQ01000029">
    <property type="protein sequence ID" value="KRM68338.1"/>
    <property type="molecule type" value="Genomic_DNA"/>
</dbReference>
<dbReference type="OrthoDB" id="9764088at2"/>
<dbReference type="GO" id="GO:0070004">
    <property type="term" value="F:cysteine-type exopeptidase activity"/>
    <property type="evidence" value="ECO:0007669"/>
    <property type="project" value="InterPro"/>
</dbReference>
<evidence type="ECO:0000313" key="7">
    <source>
        <dbReference type="EMBL" id="KRM68338.1"/>
    </source>
</evidence>
<dbReference type="Proteomes" id="UP000052012">
    <property type="component" value="Unassembled WGS sequence"/>
</dbReference>
<organism evidence="7 8">
    <name type="scientific">Apilactobacillus ozensis DSM 23829 = JCM 17196</name>
    <dbReference type="NCBI Taxonomy" id="1423781"/>
    <lineage>
        <taxon>Bacteria</taxon>
        <taxon>Bacillati</taxon>
        <taxon>Bacillota</taxon>
        <taxon>Bacilli</taxon>
        <taxon>Lactobacillales</taxon>
        <taxon>Lactobacillaceae</taxon>
        <taxon>Apilactobacillus</taxon>
    </lineage>
</organism>
<dbReference type="GO" id="GO:0006508">
    <property type="term" value="P:proteolysis"/>
    <property type="evidence" value="ECO:0007669"/>
    <property type="project" value="UniProtKB-KW"/>
</dbReference>
<dbReference type="AlphaFoldDB" id="A0A0R2APB2"/>
<dbReference type="InterPro" id="IPR047804">
    <property type="entry name" value="C69_dipept_A-like"/>
</dbReference>
<dbReference type="GO" id="GO:0016805">
    <property type="term" value="F:dipeptidase activity"/>
    <property type="evidence" value="ECO:0007669"/>
    <property type="project" value="UniProtKB-KW"/>
</dbReference>
<keyword evidence="3 6" id="KW-0645">Protease</keyword>
<dbReference type="EC" id="3.4.-.-" evidence="6"/>
<dbReference type="PANTHER" id="PTHR12994:SF17">
    <property type="entry name" value="LD30995P"/>
    <property type="match status" value="1"/>
</dbReference>
<evidence type="ECO:0000256" key="4">
    <source>
        <dbReference type="ARBA" id="ARBA00022801"/>
    </source>
</evidence>
<keyword evidence="8" id="KW-1185">Reference proteome</keyword>
<proteinExistence type="inferred from homology"/>
<evidence type="ECO:0000256" key="6">
    <source>
        <dbReference type="RuleBase" id="RU364089"/>
    </source>
</evidence>
<sequence length="475" mass="54106">MNKHLSACTSILVGKNATIDGSTMIARNDDTFLPLTPQRFCVEPAVKNRKATWISNQNGFTAPMPANGYRYSMTPNVEVEKEGVYAESGFNEKNVAMSATESVYGNERALAFDPLVENGLAEDSLQSMVLPFIDSARDGVRYLGDLIKKYGSPEGNGVLFSDKDEVWYMEIVTGHHWVAQRIPDDAYAVCANQVAIQEVDFDNPDNFMYSDGIQQFVEDNHLNTDKTGFNFRHIFGTDNEKDRHYNTPRVWFGQKYFNPEIEQSPTSSDLPFICRTNKKISVEDIEYVLGSHYNETEYDPLNSKNDDRKLKFRPISMNRTQNSHVLQIRNDVDDNCSAIMWLCFGVPAFSPFVPFFGNANDTDSSYANTPVHLDDNSAYWMYRKLSMLVESHYADFIQDDIDFLTDAKEQLRRHVDESIKYAQTLTNSSEVTEYLTKQNHVVTAKMKAITTKFSNDLIEKGLTLSKLTFNMDKNL</sequence>
<dbReference type="Pfam" id="PF03577">
    <property type="entry name" value="Peptidase_C69"/>
    <property type="match status" value="1"/>
</dbReference>
<evidence type="ECO:0000313" key="8">
    <source>
        <dbReference type="Proteomes" id="UP000052012"/>
    </source>
</evidence>
<dbReference type="InterPro" id="IPR005322">
    <property type="entry name" value="Peptidase_C69"/>
</dbReference>
<reference evidence="7 8" key="1">
    <citation type="journal article" date="2015" name="Genome Announc.">
        <title>Expanding the biotechnology potential of lactobacilli through comparative genomics of 213 strains and associated genera.</title>
        <authorList>
            <person name="Sun Z."/>
            <person name="Harris H.M."/>
            <person name="McCann A."/>
            <person name="Guo C."/>
            <person name="Argimon S."/>
            <person name="Zhang W."/>
            <person name="Yang X."/>
            <person name="Jeffery I.B."/>
            <person name="Cooney J.C."/>
            <person name="Kagawa T.F."/>
            <person name="Liu W."/>
            <person name="Song Y."/>
            <person name="Salvetti E."/>
            <person name="Wrobel A."/>
            <person name="Rasinkangas P."/>
            <person name="Parkhill J."/>
            <person name="Rea M.C."/>
            <person name="O'Sullivan O."/>
            <person name="Ritari J."/>
            <person name="Douillard F.P."/>
            <person name="Paul Ross R."/>
            <person name="Yang R."/>
            <person name="Briner A.E."/>
            <person name="Felis G.E."/>
            <person name="de Vos W.M."/>
            <person name="Barrangou R."/>
            <person name="Klaenhammer T.R."/>
            <person name="Caufield P.W."/>
            <person name="Cui Y."/>
            <person name="Zhang H."/>
            <person name="O'Toole P.W."/>
        </authorList>
    </citation>
    <scope>NUCLEOTIDE SEQUENCE [LARGE SCALE GENOMIC DNA]</scope>
    <source>
        <strain evidence="7 8">DSM 23829</strain>
    </source>
</reference>
<comment type="similarity">
    <text evidence="2 6">Belongs to the peptidase C69 family.</text>
</comment>
<evidence type="ECO:0000256" key="1">
    <source>
        <dbReference type="ARBA" id="ARBA00001670"/>
    </source>
</evidence>
<comment type="catalytic activity">
    <reaction evidence="1">
        <text>an L-aminoacyl-L-amino acid + H2O = 2 an L-alpha-amino acid</text>
        <dbReference type="Rhea" id="RHEA:48940"/>
        <dbReference type="ChEBI" id="CHEBI:15377"/>
        <dbReference type="ChEBI" id="CHEBI:59869"/>
        <dbReference type="ChEBI" id="CHEBI:77460"/>
        <dbReference type="EC" id="3.4.13.19"/>
    </reaction>
</comment>
<accession>A0A0R2APB2</accession>
<name>A0A0R2APB2_9LACO</name>
<evidence type="ECO:0000256" key="3">
    <source>
        <dbReference type="ARBA" id="ARBA00022670"/>
    </source>
</evidence>
<dbReference type="Gene3D" id="3.60.60.10">
    <property type="entry name" value="Penicillin V Acylase, Chain A"/>
    <property type="match status" value="1"/>
</dbReference>
<dbReference type="NCBIfam" id="NF033678">
    <property type="entry name" value="C69_fam_dipept"/>
    <property type="match status" value="1"/>
</dbReference>
<evidence type="ECO:0000256" key="5">
    <source>
        <dbReference type="ARBA" id="ARBA00022997"/>
    </source>
</evidence>
<protein>
    <recommendedName>
        <fullName evidence="6">Dipeptidase</fullName>
        <ecNumber evidence="6">3.4.-.-</ecNumber>
    </recommendedName>
</protein>
<evidence type="ECO:0000256" key="2">
    <source>
        <dbReference type="ARBA" id="ARBA00007225"/>
    </source>
</evidence>
<dbReference type="RefSeq" id="WP_056966227.1">
    <property type="nucleotide sequence ID" value="NZ_AYYQ01000029.1"/>
</dbReference>
<keyword evidence="5 6" id="KW-0224">Dipeptidase</keyword>
<comment type="caution">
    <text evidence="7">The sequence shown here is derived from an EMBL/GenBank/DDBJ whole genome shotgun (WGS) entry which is preliminary data.</text>
</comment>